<evidence type="ECO:0000313" key="1">
    <source>
        <dbReference type="EMBL" id="TQM63128.1"/>
    </source>
</evidence>
<reference evidence="1 2" key="1">
    <citation type="submission" date="2019-06" db="EMBL/GenBank/DDBJ databases">
        <title>Sequencing the genomes of 1000 actinobacteria strains.</title>
        <authorList>
            <person name="Klenk H.-P."/>
        </authorList>
    </citation>
    <scope>NUCLEOTIDE SEQUENCE [LARGE SCALE GENOMIC DNA]</scope>
    <source>
        <strain evidence="1 2">DSM 18031</strain>
    </source>
</reference>
<name>A0A543HXP2_9MICO</name>
<proteinExistence type="predicted"/>
<dbReference type="EMBL" id="VFPN01000002">
    <property type="protein sequence ID" value="TQM63128.1"/>
    <property type="molecule type" value="Genomic_DNA"/>
</dbReference>
<organism evidence="1 2">
    <name type="scientific">Klugiella xanthotipulae</name>
    <dbReference type="NCBI Taxonomy" id="244735"/>
    <lineage>
        <taxon>Bacteria</taxon>
        <taxon>Bacillati</taxon>
        <taxon>Actinomycetota</taxon>
        <taxon>Actinomycetes</taxon>
        <taxon>Micrococcales</taxon>
        <taxon>Microbacteriaceae</taxon>
        <taxon>Klugiella</taxon>
    </lineage>
</organism>
<keyword evidence="2" id="KW-1185">Reference proteome</keyword>
<dbReference type="Proteomes" id="UP000318331">
    <property type="component" value="Unassembled WGS sequence"/>
</dbReference>
<dbReference type="RefSeq" id="WP_141917054.1">
    <property type="nucleotide sequence ID" value="NZ_BAAAYS010000002.1"/>
</dbReference>
<comment type="caution">
    <text evidence="1">The sequence shown here is derived from an EMBL/GenBank/DDBJ whole genome shotgun (WGS) entry which is preliminary data.</text>
</comment>
<dbReference type="OrthoDB" id="5082479at2"/>
<gene>
    <name evidence="1" type="ORF">FB466_1380</name>
</gene>
<dbReference type="Pfam" id="PF21848">
    <property type="entry name" value="DUF6907"/>
    <property type="match status" value="1"/>
</dbReference>
<dbReference type="InterPro" id="IPR054202">
    <property type="entry name" value="DUF6907"/>
</dbReference>
<protein>
    <submittedName>
        <fullName evidence="1">Uncharacterized protein</fullName>
    </submittedName>
</protein>
<evidence type="ECO:0000313" key="2">
    <source>
        <dbReference type="Proteomes" id="UP000318331"/>
    </source>
</evidence>
<sequence>MSSSHINRVPCGCPPWCVRDHTARSEPDPLHVSVEEGVPVVLRRSEWVAGVGEDRVESGECTVVLWQRVGSRNTWVYVGARTTDEGRGGFEMSTESAQQLLWLLADRLGMENERRSPTT</sequence>
<dbReference type="AlphaFoldDB" id="A0A543HXP2"/>
<accession>A0A543HXP2</accession>